<name>A0ABP4FTQ3_9ACTN</name>
<feature type="region of interest" description="Disordered" evidence="1">
    <location>
        <begin position="1"/>
        <end position="22"/>
    </location>
</feature>
<organism evidence="4 5">
    <name type="scientific">Streptomyces hebeiensis</name>
    <dbReference type="NCBI Taxonomy" id="229486"/>
    <lineage>
        <taxon>Bacteria</taxon>
        <taxon>Bacillati</taxon>
        <taxon>Actinomycetota</taxon>
        <taxon>Actinomycetes</taxon>
        <taxon>Kitasatosporales</taxon>
        <taxon>Streptomycetaceae</taxon>
        <taxon>Streptomyces</taxon>
    </lineage>
</organism>
<evidence type="ECO:0000256" key="1">
    <source>
        <dbReference type="SAM" id="MobiDB-lite"/>
    </source>
</evidence>
<feature type="transmembrane region" description="Helical" evidence="2">
    <location>
        <begin position="74"/>
        <end position="96"/>
    </location>
</feature>
<dbReference type="EMBL" id="BAAAKV010000078">
    <property type="protein sequence ID" value="GAA1195455.1"/>
    <property type="molecule type" value="Genomic_DNA"/>
</dbReference>
<evidence type="ECO:0000256" key="2">
    <source>
        <dbReference type="SAM" id="Phobius"/>
    </source>
</evidence>
<dbReference type="Pfam" id="PF13828">
    <property type="entry name" value="DUF4190"/>
    <property type="match status" value="1"/>
</dbReference>
<dbReference type="RefSeq" id="WP_344283622.1">
    <property type="nucleotide sequence ID" value="NZ_BAAAKV010000078.1"/>
</dbReference>
<protein>
    <recommendedName>
        <fullName evidence="3">DUF4190 domain-containing protein</fullName>
    </recommendedName>
</protein>
<feature type="transmembrane region" description="Helical" evidence="2">
    <location>
        <begin position="30"/>
        <end position="54"/>
    </location>
</feature>
<evidence type="ECO:0000313" key="4">
    <source>
        <dbReference type="EMBL" id="GAA1195455.1"/>
    </source>
</evidence>
<dbReference type="InterPro" id="IPR025241">
    <property type="entry name" value="DUF4190"/>
</dbReference>
<gene>
    <name evidence="4" type="ORF">GCM10009654_60600</name>
</gene>
<evidence type="ECO:0000259" key="3">
    <source>
        <dbReference type="Pfam" id="PF13828"/>
    </source>
</evidence>
<keyword evidence="2" id="KW-0472">Membrane</keyword>
<feature type="domain" description="DUF4190" evidence="3">
    <location>
        <begin position="28"/>
        <end position="89"/>
    </location>
</feature>
<feature type="compositionally biased region" description="Low complexity" evidence="1">
    <location>
        <begin position="13"/>
        <end position="22"/>
    </location>
</feature>
<comment type="caution">
    <text evidence="4">The sequence shown here is derived from an EMBL/GenBank/DDBJ whole genome shotgun (WGS) entry which is preliminary data.</text>
</comment>
<accession>A0ABP4FTQ3</accession>
<dbReference type="Proteomes" id="UP001501371">
    <property type="component" value="Unassembled WGS sequence"/>
</dbReference>
<evidence type="ECO:0000313" key="5">
    <source>
        <dbReference type="Proteomes" id="UP001501371"/>
    </source>
</evidence>
<keyword evidence="2" id="KW-1133">Transmembrane helix</keyword>
<proteinExistence type="predicted"/>
<keyword evidence="5" id="KW-1185">Reference proteome</keyword>
<sequence>MNEIRENRMLGYGNSSTASTSRSRANGLSIASLASGIVGLFAFPAILGPIAILLGMFGQKQAPPSGGKAGLAKAGIVLGIVDLVLFAVLLSVAAALSG</sequence>
<keyword evidence="2" id="KW-0812">Transmembrane</keyword>
<reference evidence="5" key="1">
    <citation type="journal article" date="2019" name="Int. J. Syst. Evol. Microbiol.">
        <title>The Global Catalogue of Microorganisms (GCM) 10K type strain sequencing project: providing services to taxonomists for standard genome sequencing and annotation.</title>
        <authorList>
            <consortium name="The Broad Institute Genomics Platform"/>
            <consortium name="The Broad Institute Genome Sequencing Center for Infectious Disease"/>
            <person name="Wu L."/>
            <person name="Ma J."/>
        </authorList>
    </citation>
    <scope>NUCLEOTIDE SEQUENCE [LARGE SCALE GENOMIC DNA]</scope>
    <source>
        <strain evidence="5">JCM 12696</strain>
    </source>
</reference>